<dbReference type="Gene3D" id="1.10.1760.20">
    <property type="match status" value="1"/>
</dbReference>
<keyword evidence="1" id="KW-0812">Transmembrane</keyword>
<dbReference type="Proteomes" id="UP000580568">
    <property type="component" value="Unassembled WGS sequence"/>
</dbReference>
<dbReference type="EMBL" id="BLZR01000001">
    <property type="protein sequence ID" value="GFP74339.1"/>
    <property type="molecule type" value="Genomic_DNA"/>
</dbReference>
<dbReference type="PIRSF" id="PIRSF024534">
    <property type="entry name" value="ThiW"/>
    <property type="match status" value="1"/>
</dbReference>
<evidence type="ECO:0000313" key="2">
    <source>
        <dbReference type="EMBL" id="GFP74339.1"/>
    </source>
</evidence>
<name>A0A6V8SAS2_9CLOT</name>
<organism evidence="2 3">
    <name type="scientific">Clostridium fungisolvens</name>
    <dbReference type="NCBI Taxonomy" id="1604897"/>
    <lineage>
        <taxon>Bacteria</taxon>
        <taxon>Bacillati</taxon>
        <taxon>Bacillota</taxon>
        <taxon>Clostridia</taxon>
        <taxon>Eubacteriales</taxon>
        <taxon>Clostridiaceae</taxon>
        <taxon>Clostridium</taxon>
    </lineage>
</organism>
<dbReference type="InterPro" id="IPR012652">
    <property type="entry name" value="ThiW"/>
</dbReference>
<feature type="transmembrane region" description="Helical" evidence="1">
    <location>
        <begin position="80"/>
        <end position="100"/>
    </location>
</feature>
<protein>
    <recommendedName>
        <fullName evidence="4">Energy coupling factor transporter S component ThiW</fullName>
    </recommendedName>
</protein>
<reference evidence="2 3" key="1">
    <citation type="submission" date="2020-07" db="EMBL/GenBank/DDBJ databases">
        <title>A new beta-1,3-glucan-decomposing anaerobic bacterium isolated from anoxic soil subjected to biological soil disinfestation.</title>
        <authorList>
            <person name="Ueki A."/>
            <person name="Tonouchi A."/>
        </authorList>
    </citation>
    <scope>NUCLEOTIDE SEQUENCE [LARGE SCALE GENOMIC DNA]</scope>
    <source>
        <strain evidence="2 3">TW1</strain>
    </source>
</reference>
<sequence length="175" mass="18499">MKQSSANVKNNQSMVYKLTLSGLFIAFGTVTGSVFYIPFLGGKMFPVQHFLNVVAAVVLGPFYGVANAFCISLLRNILGTGSILAFPGSMVGAFLAGIVYKKFKNIYLTAVGEFVGTGILGALIAYPMATMILGKKVAAFAYVFPFSLSCAGGAILAVILLSVPVIRKVIKREAL</sequence>
<feature type="transmembrane region" description="Helical" evidence="1">
    <location>
        <begin position="51"/>
        <end position="74"/>
    </location>
</feature>
<dbReference type="NCBIfam" id="TIGR02359">
    <property type="entry name" value="thiW"/>
    <property type="match status" value="1"/>
</dbReference>
<keyword evidence="3" id="KW-1185">Reference proteome</keyword>
<feature type="transmembrane region" description="Helical" evidence="1">
    <location>
        <begin position="140"/>
        <end position="166"/>
    </location>
</feature>
<gene>
    <name evidence="2" type="ORF">bsdtw1_00387</name>
</gene>
<keyword evidence="1" id="KW-0472">Membrane</keyword>
<dbReference type="AlphaFoldDB" id="A0A6V8SAS2"/>
<accession>A0A6V8SAS2</accession>
<evidence type="ECO:0008006" key="4">
    <source>
        <dbReference type="Google" id="ProtNLM"/>
    </source>
</evidence>
<feature type="transmembrane region" description="Helical" evidence="1">
    <location>
        <begin position="20"/>
        <end position="39"/>
    </location>
</feature>
<evidence type="ECO:0000313" key="3">
    <source>
        <dbReference type="Proteomes" id="UP000580568"/>
    </source>
</evidence>
<dbReference type="Pfam" id="PF09512">
    <property type="entry name" value="ThiW"/>
    <property type="match status" value="1"/>
</dbReference>
<feature type="transmembrane region" description="Helical" evidence="1">
    <location>
        <begin position="107"/>
        <end position="128"/>
    </location>
</feature>
<proteinExistence type="predicted"/>
<dbReference type="RefSeq" id="WP_244638090.1">
    <property type="nucleotide sequence ID" value="NZ_BLZR01000001.1"/>
</dbReference>
<keyword evidence="1" id="KW-1133">Transmembrane helix</keyword>
<comment type="caution">
    <text evidence="2">The sequence shown here is derived from an EMBL/GenBank/DDBJ whole genome shotgun (WGS) entry which is preliminary data.</text>
</comment>
<evidence type="ECO:0000256" key="1">
    <source>
        <dbReference type="SAM" id="Phobius"/>
    </source>
</evidence>